<gene>
    <name evidence="3" type="ORF">E7V67_013295</name>
</gene>
<dbReference type="Pfam" id="PF13411">
    <property type="entry name" value="MerR_1"/>
    <property type="match status" value="1"/>
</dbReference>
<dbReference type="PANTHER" id="PTHR30204:SF92">
    <property type="entry name" value="HTH-TYPE TRANSCRIPTIONAL REGULATOR ZNTR"/>
    <property type="match status" value="1"/>
</dbReference>
<reference evidence="3 4" key="1">
    <citation type="journal article" date="2019" name="Int. J. Syst. Evol. Microbiol.">
        <title>The Draft Whole-Genome Sequence of the Antibiotic Producer Empedobacter haloabium ATCC 31962 Provides Indications for Its Taxonomic Reclassification.</title>
        <authorList>
            <person name="Miess H."/>
            <person name="Arlt P."/>
            <person name="Apel A.K."/>
            <person name="Weber T."/>
            <person name="Nieselt K."/>
            <person name="Hanssen F."/>
            <person name="Czemmel S."/>
            <person name="Nahnsen S."/>
            <person name="Gross H."/>
        </authorList>
    </citation>
    <scope>NUCLEOTIDE SEQUENCE [LARGE SCALE GENOMIC DNA]</scope>
    <source>
        <strain evidence="3 4">ATCC 31962</strain>
    </source>
</reference>
<evidence type="ECO:0000256" key="1">
    <source>
        <dbReference type="ARBA" id="ARBA00023125"/>
    </source>
</evidence>
<keyword evidence="4" id="KW-1185">Reference proteome</keyword>
<dbReference type="PRINTS" id="PR00040">
    <property type="entry name" value="HTHMERR"/>
</dbReference>
<dbReference type="PANTHER" id="PTHR30204">
    <property type="entry name" value="REDOX-CYCLING DRUG-SENSING TRANSCRIPTIONAL ACTIVATOR SOXR"/>
    <property type="match status" value="1"/>
</dbReference>
<name>A0ABZ1UWF5_9BURK</name>
<feature type="domain" description="HTH merR-type" evidence="2">
    <location>
        <begin position="1"/>
        <end position="69"/>
    </location>
</feature>
<proteinExistence type="predicted"/>
<dbReference type="SUPFAM" id="SSF46955">
    <property type="entry name" value="Putative DNA-binding domain"/>
    <property type="match status" value="1"/>
</dbReference>
<dbReference type="CDD" id="cd04784">
    <property type="entry name" value="HTH_CadR-PbrR"/>
    <property type="match status" value="1"/>
</dbReference>
<sequence length="134" mass="15066">MKIGELATASGCDIETVRYYEKAGLLDAPARAVNGYRTYTATHLAELRFIRQCRSLQMGLADIRTLIALRTERQANCGSVNNLVDHHIDRIDQQLRSLAMLRVELVQLREQCDGPHRMEDCAILRELSNTGPGL</sequence>
<dbReference type="InterPro" id="IPR009061">
    <property type="entry name" value="DNA-bd_dom_put_sf"/>
</dbReference>
<dbReference type="InterPro" id="IPR000551">
    <property type="entry name" value="MerR-type_HTH_dom"/>
</dbReference>
<dbReference type="Gene3D" id="1.10.1660.10">
    <property type="match status" value="1"/>
</dbReference>
<dbReference type="InterPro" id="IPR011791">
    <property type="entry name" value="CadR-PbrR"/>
</dbReference>
<evidence type="ECO:0000313" key="4">
    <source>
        <dbReference type="Proteomes" id="UP000321323"/>
    </source>
</evidence>
<dbReference type="SMART" id="SM00422">
    <property type="entry name" value="HTH_MERR"/>
    <property type="match status" value="1"/>
</dbReference>
<evidence type="ECO:0000313" key="3">
    <source>
        <dbReference type="EMBL" id="WUR16033.1"/>
    </source>
</evidence>
<accession>A0ABZ1UWF5</accession>
<organism evidence="3 4">
    <name type="scientific">[Empedobacter] haloabium</name>
    <dbReference type="NCBI Taxonomy" id="592317"/>
    <lineage>
        <taxon>Bacteria</taxon>
        <taxon>Pseudomonadati</taxon>
        <taxon>Pseudomonadota</taxon>
        <taxon>Betaproteobacteria</taxon>
        <taxon>Burkholderiales</taxon>
        <taxon>Oxalobacteraceae</taxon>
        <taxon>Telluria group</taxon>
        <taxon>Telluria group incertae sedis</taxon>
    </lineage>
</organism>
<dbReference type="PROSITE" id="PS50937">
    <property type="entry name" value="HTH_MERR_2"/>
    <property type="match status" value="1"/>
</dbReference>
<dbReference type="Proteomes" id="UP000321323">
    <property type="component" value="Chromosome"/>
</dbReference>
<protein>
    <submittedName>
        <fullName evidence="3">Cd(II)/Pb(II)-responsive transcriptional regulator</fullName>
    </submittedName>
</protein>
<evidence type="ECO:0000259" key="2">
    <source>
        <dbReference type="PROSITE" id="PS50937"/>
    </source>
</evidence>
<dbReference type="EMBL" id="CP136508">
    <property type="protein sequence ID" value="WUR16033.1"/>
    <property type="molecule type" value="Genomic_DNA"/>
</dbReference>
<keyword evidence="1" id="KW-0238">DNA-binding</keyword>
<dbReference type="InterPro" id="IPR047057">
    <property type="entry name" value="MerR_fam"/>
</dbReference>